<dbReference type="Proteomes" id="UP000030752">
    <property type="component" value="Unassembled WGS sequence"/>
</dbReference>
<dbReference type="GeneID" id="19968793"/>
<keyword evidence="2" id="KW-1185">Reference proteome</keyword>
<evidence type="ECO:0000313" key="2">
    <source>
        <dbReference type="Proteomes" id="UP000030752"/>
    </source>
</evidence>
<dbReference type="Gene3D" id="3.40.50.1240">
    <property type="entry name" value="Phosphoglycerate mutase-like"/>
    <property type="match status" value="1"/>
</dbReference>
<organism evidence="1 2">
    <name type="scientific">Cyphellophora europaea (strain CBS 101466)</name>
    <name type="common">Phialophora europaea</name>
    <dbReference type="NCBI Taxonomy" id="1220924"/>
    <lineage>
        <taxon>Eukaryota</taxon>
        <taxon>Fungi</taxon>
        <taxon>Dikarya</taxon>
        <taxon>Ascomycota</taxon>
        <taxon>Pezizomycotina</taxon>
        <taxon>Eurotiomycetes</taxon>
        <taxon>Chaetothyriomycetidae</taxon>
        <taxon>Chaetothyriales</taxon>
        <taxon>Cyphellophoraceae</taxon>
        <taxon>Cyphellophora</taxon>
    </lineage>
</organism>
<evidence type="ECO:0000313" key="1">
    <source>
        <dbReference type="EMBL" id="ETN47262.1"/>
    </source>
</evidence>
<dbReference type="VEuPathDB" id="FungiDB:HMPREF1541_01454"/>
<gene>
    <name evidence="1" type="ORF">HMPREF1541_01454</name>
</gene>
<proteinExistence type="predicted"/>
<dbReference type="InterPro" id="IPR029033">
    <property type="entry name" value="His_PPase_superfam"/>
</dbReference>
<dbReference type="HOGENOM" id="CLU_2333570_0_0_1"/>
<dbReference type="OrthoDB" id="258392at2759"/>
<protein>
    <submittedName>
        <fullName evidence="1">Uncharacterized protein</fullName>
    </submittedName>
</protein>
<reference evidence="1 2" key="1">
    <citation type="submission" date="2013-03" db="EMBL/GenBank/DDBJ databases">
        <title>The Genome Sequence of Phialophora europaea CBS 101466.</title>
        <authorList>
            <consortium name="The Broad Institute Genomics Platform"/>
            <person name="Cuomo C."/>
            <person name="de Hoog S."/>
            <person name="Gorbushina A."/>
            <person name="Walker B."/>
            <person name="Young S.K."/>
            <person name="Zeng Q."/>
            <person name="Gargeya S."/>
            <person name="Fitzgerald M."/>
            <person name="Haas B."/>
            <person name="Abouelleil A."/>
            <person name="Allen A.W."/>
            <person name="Alvarado L."/>
            <person name="Arachchi H.M."/>
            <person name="Berlin A.M."/>
            <person name="Chapman S.B."/>
            <person name="Gainer-Dewar J."/>
            <person name="Goldberg J."/>
            <person name="Griggs A."/>
            <person name="Gujja S."/>
            <person name="Hansen M."/>
            <person name="Howarth C."/>
            <person name="Imamovic A."/>
            <person name="Ireland A."/>
            <person name="Larimer J."/>
            <person name="McCowan C."/>
            <person name="Murphy C."/>
            <person name="Pearson M."/>
            <person name="Poon T.W."/>
            <person name="Priest M."/>
            <person name="Roberts A."/>
            <person name="Saif S."/>
            <person name="Shea T."/>
            <person name="Sisk P."/>
            <person name="Sykes S."/>
            <person name="Wortman J."/>
            <person name="Nusbaum C."/>
            <person name="Birren B."/>
        </authorList>
    </citation>
    <scope>NUCLEOTIDE SEQUENCE [LARGE SCALE GENOMIC DNA]</scope>
    <source>
        <strain evidence="1 2">CBS 101466</strain>
    </source>
</reference>
<dbReference type="SUPFAM" id="SSF53254">
    <property type="entry name" value="Phosphoglycerate mutase-like"/>
    <property type="match status" value="1"/>
</dbReference>
<name>W2SEZ5_CYPE1</name>
<accession>W2SEZ5</accession>
<sequence length="98" mass="10922">MAGSYDTFLSFFGFVNPTAASANFMGLPNYAASMAFELFTEERTFIPDQLMVRFLFRNGIDGDQNLAAFPLFGNSELDMPYSQFVEELGAHSIRGLND</sequence>
<dbReference type="STRING" id="1220924.W2SEZ5"/>
<dbReference type="InParanoid" id="W2SEZ5"/>
<dbReference type="EMBL" id="KB822711">
    <property type="protein sequence ID" value="ETN47262.1"/>
    <property type="molecule type" value="Genomic_DNA"/>
</dbReference>
<dbReference type="RefSeq" id="XP_008711974.1">
    <property type="nucleotide sequence ID" value="XM_008713752.1"/>
</dbReference>
<dbReference type="AlphaFoldDB" id="W2SEZ5"/>